<dbReference type="AlphaFoldDB" id="A0A291GFJ5"/>
<dbReference type="RefSeq" id="WP_096806848.1">
    <property type="nucleotide sequence ID" value="NZ_CP022196.1"/>
</dbReference>
<sequence>MKDFIVSLTAIPPRFNELMPTLLSLKAQKHVNIREIRLDLPKSYRRFPFDPATDLPDLPDWVTLHLHDQDYGPATKILPAAQDYSGQDVFLFFCDDDQRYEPELLFKLGTAAEAHPNDVIANMGYNLNERLANPCYDFPRSFQPRAKRRCKDWRYRLWRLRTGMRKKFAFLGTPGYIDIAEGFGGVLVRPSFFTPDMYDIPEILWTVDDPWLSGHFTKNGHGIWRPADTLRFGHNRGAEALADFVYQGHGRAEADTACIEYFRREYGLWGGDDPATRFDRDLTQPRHWQG</sequence>
<reference evidence="1 2" key="1">
    <citation type="submission" date="2017-06" db="EMBL/GenBank/DDBJ databases">
        <title>Celeribacter sp. TSPH2 complete genome sequence.</title>
        <authorList>
            <person name="Woo J.-H."/>
            <person name="Kim H.-S."/>
        </authorList>
    </citation>
    <scope>NUCLEOTIDE SEQUENCE [LARGE SCALE GENOMIC DNA]</scope>
    <source>
        <strain evidence="1 2">TSPH2</strain>
    </source>
</reference>
<name>A0A291GFJ5_9RHOB</name>
<evidence type="ECO:0008006" key="3">
    <source>
        <dbReference type="Google" id="ProtNLM"/>
    </source>
</evidence>
<accession>A0A291GFJ5</accession>
<dbReference type="EMBL" id="CP022196">
    <property type="protein sequence ID" value="ATG49313.1"/>
    <property type="molecule type" value="Genomic_DNA"/>
</dbReference>
<dbReference type="STRING" id="1758178.GCA_001550095_03123"/>
<keyword evidence="2" id="KW-1185">Reference proteome</keyword>
<protein>
    <recommendedName>
        <fullName evidence="3">Glycosyltransferase</fullName>
    </recommendedName>
</protein>
<proteinExistence type="predicted"/>
<dbReference type="KEGG" id="ceh:CEW89_18060"/>
<evidence type="ECO:0000313" key="2">
    <source>
        <dbReference type="Proteomes" id="UP000217935"/>
    </source>
</evidence>
<evidence type="ECO:0000313" key="1">
    <source>
        <dbReference type="EMBL" id="ATG49313.1"/>
    </source>
</evidence>
<dbReference type="InterPro" id="IPR029044">
    <property type="entry name" value="Nucleotide-diphossugar_trans"/>
</dbReference>
<dbReference type="Proteomes" id="UP000217935">
    <property type="component" value="Chromosome"/>
</dbReference>
<gene>
    <name evidence="1" type="ORF">CEW89_18060</name>
</gene>
<organism evidence="1 2">
    <name type="scientific">Celeribacter ethanolicus</name>
    <dbReference type="NCBI Taxonomy" id="1758178"/>
    <lineage>
        <taxon>Bacteria</taxon>
        <taxon>Pseudomonadati</taxon>
        <taxon>Pseudomonadota</taxon>
        <taxon>Alphaproteobacteria</taxon>
        <taxon>Rhodobacterales</taxon>
        <taxon>Roseobacteraceae</taxon>
        <taxon>Celeribacter</taxon>
    </lineage>
</organism>
<dbReference type="SUPFAM" id="SSF53448">
    <property type="entry name" value="Nucleotide-diphospho-sugar transferases"/>
    <property type="match status" value="1"/>
</dbReference>
<dbReference type="OrthoDB" id="5465469at2"/>